<protein>
    <submittedName>
        <fullName evidence="2">Uncharacterized protein</fullName>
    </submittedName>
</protein>
<keyword evidence="1" id="KW-1133">Transmembrane helix</keyword>
<dbReference type="AlphaFoldDB" id="A0A0F9W1H5"/>
<keyword evidence="1" id="KW-0812">Transmembrane</keyword>
<dbReference type="EMBL" id="LAZR01000003">
    <property type="protein sequence ID" value="KKO11166.1"/>
    <property type="molecule type" value="Genomic_DNA"/>
</dbReference>
<organism evidence="2">
    <name type="scientific">marine sediment metagenome</name>
    <dbReference type="NCBI Taxonomy" id="412755"/>
    <lineage>
        <taxon>unclassified sequences</taxon>
        <taxon>metagenomes</taxon>
        <taxon>ecological metagenomes</taxon>
    </lineage>
</organism>
<comment type="caution">
    <text evidence="2">The sequence shown here is derived from an EMBL/GenBank/DDBJ whole genome shotgun (WGS) entry which is preliminary data.</text>
</comment>
<evidence type="ECO:0000313" key="2">
    <source>
        <dbReference type="EMBL" id="KKO11166.1"/>
    </source>
</evidence>
<proteinExistence type="predicted"/>
<evidence type="ECO:0000256" key="1">
    <source>
        <dbReference type="SAM" id="Phobius"/>
    </source>
</evidence>
<gene>
    <name evidence="2" type="ORF">LCGC14_0016420</name>
</gene>
<sequence>MRANMDRAEIVCRQRPRLSVWVLVAALTAGVWAPVVTAAEPAADEKVDMKVQWGETYETLSFRFGGEDISYPQAIMVEDFMPGDEPYSFETTLKWPIVICEARWTVSTADWPAEQRDKILDFVLMRMCDADSFAYLYPKKIIASKLLEGPDLSAPADGEDRPRSFAEALRGKTIRYTMTAKGGFGANDSVIQSKMRIGVSADGKTAFYHDTAESISDNHLGRDFFFAVHDAGDHLRFEVRGHYVSKPRVGFRKKAMNRTAETVRYVIKIKAARLGAPPTSEEIEMHGTMVADDADFAAVTKAATTQRGPLPQQPSSDGWKWPAGGGAMGAALLAVFVVRRRRRRRKP</sequence>
<name>A0A0F9W1H5_9ZZZZ</name>
<reference evidence="2" key="1">
    <citation type="journal article" date="2015" name="Nature">
        <title>Complex archaea that bridge the gap between prokaryotes and eukaryotes.</title>
        <authorList>
            <person name="Spang A."/>
            <person name="Saw J.H."/>
            <person name="Jorgensen S.L."/>
            <person name="Zaremba-Niedzwiedzka K."/>
            <person name="Martijn J."/>
            <person name="Lind A.E."/>
            <person name="van Eijk R."/>
            <person name="Schleper C."/>
            <person name="Guy L."/>
            <person name="Ettema T.J."/>
        </authorList>
    </citation>
    <scope>NUCLEOTIDE SEQUENCE</scope>
</reference>
<feature type="transmembrane region" description="Helical" evidence="1">
    <location>
        <begin position="319"/>
        <end position="338"/>
    </location>
</feature>
<accession>A0A0F9W1H5</accession>
<keyword evidence="1" id="KW-0472">Membrane</keyword>